<evidence type="ECO:0000313" key="2">
    <source>
        <dbReference type="Proteomes" id="UP000187166"/>
    </source>
</evidence>
<dbReference type="STRING" id="1465756.BIV18_07180"/>
<gene>
    <name evidence="1" type="ORF">BIV18_07180</name>
</gene>
<protein>
    <recommendedName>
        <fullName evidence="3">DUF4230 domain-containing protein</fullName>
    </recommendedName>
</protein>
<dbReference type="Proteomes" id="UP000187166">
    <property type="component" value="Unassembled WGS sequence"/>
</dbReference>
<proteinExistence type="predicted"/>
<evidence type="ECO:0008006" key="3">
    <source>
        <dbReference type="Google" id="ProtNLM"/>
    </source>
</evidence>
<reference evidence="1 2" key="1">
    <citation type="journal article" date="2016" name="Appl. Environ. Microbiol.">
        <title>Function and Phylogeny of Bacterial Butyryl Coenzyme A:Acetate Transferases and Their Diversity in the Proximal Colon of Swine.</title>
        <authorList>
            <person name="Trachsel J."/>
            <person name="Bayles D.O."/>
            <person name="Looft T."/>
            <person name="Levine U.Y."/>
            <person name="Allen H.K."/>
        </authorList>
    </citation>
    <scope>NUCLEOTIDE SEQUENCE [LARGE SCALE GENOMIC DNA]</scope>
    <source>
        <strain evidence="1 2">35-6-1</strain>
    </source>
</reference>
<dbReference type="InterPro" id="IPR025324">
    <property type="entry name" value="DUF4230"/>
</dbReference>
<keyword evidence="2" id="KW-1185">Reference proteome</keyword>
<comment type="caution">
    <text evidence="1">The sequence shown here is derived from an EMBL/GenBank/DDBJ whole genome shotgun (WGS) entry which is preliminary data.</text>
</comment>
<dbReference type="Pfam" id="PF14014">
    <property type="entry name" value="DUF4230"/>
    <property type="match status" value="1"/>
</dbReference>
<dbReference type="AlphaFoldDB" id="A0A1U7M0X8"/>
<accession>A0A1U7M0X8</accession>
<sequence length="202" mass="23105">MKKLKKLIILVLLLAIALTATFFAGKKTMKSEMKPNITASLIANKIMSAKELTTLKYHYTNMGQFENQNTFYGYKIPFTSKKFIVSYDGVINAGIDLNKMKISLDKKSIEIQIPAAKILSHEIYEDSLKVFDERESIFNRIDIEDYNNFSKDQKKDVEYKAIEKGLLNQADEEAKKAIEEILLGDTILSEYKINVTKDNSLK</sequence>
<dbReference type="EMBL" id="MJIH01000001">
    <property type="protein sequence ID" value="OLR65309.1"/>
    <property type="molecule type" value="Genomic_DNA"/>
</dbReference>
<evidence type="ECO:0000313" key="1">
    <source>
        <dbReference type="EMBL" id="OLR65309.1"/>
    </source>
</evidence>
<organism evidence="1 2">
    <name type="scientific">Peptoniphilus porci</name>
    <dbReference type="NCBI Taxonomy" id="2652280"/>
    <lineage>
        <taxon>Bacteria</taxon>
        <taxon>Bacillati</taxon>
        <taxon>Bacillota</taxon>
        <taxon>Tissierellia</taxon>
        <taxon>Tissierellales</taxon>
        <taxon>Peptoniphilaceae</taxon>
        <taxon>Peptoniphilus</taxon>
    </lineage>
</organism>
<name>A0A1U7M0X8_9FIRM</name>